<evidence type="ECO:0000256" key="1">
    <source>
        <dbReference type="ARBA" id="ARBA00022729"/>
    </source>
</evidence>
<dbReference type="OrthoDB" id="406949at2759"/>
<gene>
    <name evidence="4" type="ORF">PGLA1383_LOCUS57813</name>
</gene>
<sequence length="147" mass="16140">VGNLCVSPVICDTRSDKVLYQPSFWYLGHFSRYIRPGAERLLCSSSRDALEVTAFANPDGSLAVVVMNQGQEAIDFWLKIAGPGSGALSAVRLQAPARSIQTILVDEGLEENWWSKAARALVPDALRKNLDNLWYAVAPKEPYQSSS</sequence>
<dbReference type="Proteomes" id="UP000654075">
    <property type="component" value="Unassembled WGS sequence"/>
</dbReference>
<dbReference type="GO" id="GO:0004348">
    <property type="term" value="F:glucosylceramidase activity"/>
    <property type="evidence" value="ECO:0007669"/>
    <property type="project" value="InterPro"/>
</dbReference>
<feature type="non-terminal residue" evidence="4">
    <location>
        <position position="147"/>
    </location>
</feature>
<proteinExistence type="predicted"/>
<dbReference type="Pfam" id="PF17189">
    <property type="entry name" value="Glyco_hydro_30C"/>
    <property type="match status" value="1"/>
</dbReference>
<keyword evidence="1" id="KW-0732">Signal</keyword>
<dbReference type="Gene3D" id="3.20.20.80">
    <property type="entry name" value="Glycosidases"/>
    <property type="match status" value="1"/>
</dbReference>
<dbReference type="InterPro" id="IPR001139">
    <property type="entry name" value="Glyco_hydro_30"/>
</dbReference>
<dbReference type="InterPro" id="IPR013780">
    <property type="entry name" value="Glyco_hydro_b"/>
</dbReference>
<evidence type="ECO:0000313" key="4">
    <source>
        <dbReference type="EMBL" id="CAE8643475.1"/>
    </source>
</evidence>
<keyword evidence="2" id="KW-0378">Hydrolase</keyword>
<dbReference type="InterPro" id="IPR033452">
    <property type="entry name" value="GH30_C"/>
</dbReference>
<feature type="domain" description="Glycosyl hydrolase family 30 beta sandwich" evidence="3">
    <location>
        <begin position="37"/>
        <end position="103"/>
    </location>
</feature>
<accession>A0A813HZ03</accession>
<dbReference type="PANTHER" id="PTHR11069:SF23">
    <property type="entry name" value="LYSOSOMAL ACID GLUCOSYLCERAMIDASE"/>
    <property type="match status" value="1"/>
</dbReference>
<dbReference type="AlphaFoldDB" id="A0A813HZ03"/>
<dbReference type="GO" id="GO:0016020">
    <property type="term" value="C:membrane"/>
    <property type="evidence" value="ECO:0007669"/>
    <property type="project" value="GOC"/>
</dbReference>
<reference evidence="4" key="1">
    <citation type="submission" date="2021-02" db="EMBL/GenBank/DDBJ databases">
        <authorList>
            <person name="Dougan E. K."/>
            <person name="Rhodes N."/>
            <person name="Thang M."/>
            <person name="Chan C."/>
        </authorList>
    </citation>
    <scope>NUCLEOTIDE SEQUENCE</scope>
</reference>
<protein>
    <recommendedName>
        <fullName evidence="3">Glycosyl hydrolase family 30 beta sandwich domain-containing protein</fullName>
    </recommendedName>
</protein>
<organism evidence="4 5">
    <name type="scientific">Polarella glacialis</name>
    <name type="common">Dinoflagellate</name>
    <dbReference type="NCBI Taxonomy" id="89957"/>
    <lineage>
        <taxon>Eukaryota</taxon>
        <taxon>Sar</taxon>
        <taxon>Alveolata</taxon>
        <taxon>Dinophyceae</taxon>
        <taxon>Suessiales</taxon>
        <taxon>Suessiaceae</taxon>
        <taxon>Polarella</taxon>
    </lineage>
</organism>
<name>A0A813HZ03_POLGL</name>
<dbReference type="EMBL" id="CAJNNV010033369">
    <property type="protein sequence ID" value="CAE8643475.1"/>
    <property type="molecule type" value="Genomic_DNA"/>
</dbReference>
<comment type="caution">
    <text evidence="4">The sequence shown here is derived from an EMBL/GenBank/DDBJ whole genome shotgun (WGS) entry which is preliminary data.</text>
</comment>
<dbReference type="GO" id="GO:0006680">
    <property type="term" value="P:glucosylceramide catabolic process"/>
    <property type="evidence" value="ECO:0007669"/>
    <property type="project" value="TreeGrafter"/>
</dbReference>
<dbReference type="PANTHER" id="PTHR11069">
    <property type="entry name" value="GLUCOSYLCERAMIDASE"/>
    <property type="match status" value="1"/>
</dbReference>
<keyword evidence="5" id="KW-1185">Reference proteome</keyword>
<evidence type="ECO:0000256" key="2">
    <source>
        <dbReference type="ARBA" id="ARBA00022801"/>
    </source>
</evidence>
<dbReference type="Gene3D" id="2.60.40.1180">
    <property type="entry name" value="Golgi alpha-mannosidase II"/>
    <property type="match status" value="1"/>
</dbReference>
<evidence type="ECO:0000313" key="5">
    <source>
        <dbReference type="Proteomes" id="UP000654075"/>
    </source>
</evidence>
<evidence type="ECO:0000259" key="3">
    <source>
        <dbReference type="Pfam" id="PF17189"/>
    </source>
</evidence>